<accession>A0ACC0GXN4</accession>
<dbReference type="EMBL" id="CM045766">
    <property type="protein sequence ID" value="KAI8005302.1"/>
    <property type="molecule type" value="Genomic_DNA"/>
</dbReference>
<evidence type="ECO:0000313" key="2">
    <source>
        <dbReference type="Proteomes" id="UP001060215"/>
    </source>
</evidence>
<reference evidence="1 2" key="1">
    <citation type="journal article" date="2022" name="Plant J.">
        <title>Chromosome-level genome of Camellia lanceoleosa provides a valuable resource for understanding genome evolution and self-incompatibility.</title>
        <authorList>
            <person name="Gong W."/>
            <person name="Xiao S."/>
            <person name="Wang L."/>
            <person name="Liao Z."/>
            <person name="Chang Y."/>
            <person name="Mo W."/>
            <person name="Hu G."/>
            <person name="Li W."/>
            <person name="Zhao G."/>
            <person name="Zhu H."/>
            <person name="Hu X."/>
            <person name="Ji K."/>
            <person name="Xiang X."/>
            <person name="Song Q."/>
            <person name="Yuan D."/>
            <person name="Jin S."/>
            <person name="Zhang L."/>
        </authorList>
    </citation>
    <scope>NUCLEOTIDE SEQUENCE [LARGE SCALE GENOMIC DNA]</scope>
    <source>
        <strain evidence="1">SQ_2022a</strain>
    </source>
</reference>
<protein>
    <submittedName>
        <fullName evidence="1">Uncharacterized protein</fullName>
    </submittedName>
</protein>
<comment type="caution">
    <text evidence="1">The sequence shown here is derived from an EMBL/GenBank/DDBJ whole genome shotgun (WGS) entry which is preliminary data.</text>
</comment>
<keyword evidence="2" id="KW-1185">Reference proteome</keyword>
<evidence type="ECO:0000313" key="1">
    <source>
        <dbReference type="EMBL" id="KAI8005302.1"/>
    </source>
</evidence>
<organism evidence="1 2">
    <name type="scientific">Camellia lanceoleosa</name>
    <dbReference type="NCBI Taxonomy" id="1840588"/>
    <lineage>
        <taxon>Eukaryota</taxon>
        <taxon>Viridiplantae</taxon>
        <taxon>Streptophyta</taxon>
        <taxon>Embryophyta</taxon>
        <taxon>Tracheophyta</taxon>
        <taxon>Spermatophyta</taxon>
        <taxon>Magnoliopsida</taxon>
        <taxon>eudicotyledons</taxon>
        <taxon>Gunneridae</taxon>
        <taxon>Pentapetalae</taxon>
        <taxon>asterids</taxon>
        <taxon>Ericales</taxon>
        <taxon>Theaceae</taxon>
        <taxon>Camellia</taxon>
    </lineage>
</organism>
<sequence>MPKRSQKLLSLTLGRRRCPLPPPRPVLISPPHPPPWRKAPKAVDEDLYRISPELLHRRVAIAAAIMTRGTNKKRAGDAISST</sequence>
<name>A0ACC0GXN4_9ERIC</name>
<proteinExistence type="predicted"/>
<gene>
    <name evidence="1" type="ORF">LOK49_LG08G01330</name>
</gene>
<dbReference type="Proteomes" id="UP001060215">
    <property type="component" value="Chromosome 9"/>
</dbReference>